<evidence type="ECO:0000313" key="2">
    <source>
        <dbReference type="Proteomes" id="UP001597073"/>
    </source>
</evidence>
<dbReference type="Proteomes" id="UP001597073">
    <property type="component" value="Unassembled WGS sequence"/>
</dbReference>
<dbReference type="EMBL" id="JBHTIA010000009">
    <property type="protein sequence ID" value="MFD0766095.1"/>
    <property type="molecule type" value="Genomic_DNA"/>
</dbReference>
<dbReference type="PROSITE" id="PS51257">
    <property type="entry name" value="PROKAR_LIPOPROTEIN"/>
    <property type="match status" value="1"/>
</dbReference>
<sequence length="129" mass="14530">MKKALLMLVFMAGLASCKKDYPDFPTLNGTWELNTIIGGFGPTVVVPDDKKDRYVITINSKYVRKEADKTETKGNFTVKFTEERNGYRYGTITFSNPQYTDAFAFKADTIIIGTSAADGPSYKYIRIKK</sequence>
<dbReference type="RefSeq" id="WP_377143680.1">
    <property type="nucleotide sequence ID" value="NZ_JBHTIA010000009.1"/>
</dbReference>
<reference evidence="2" key="1">
    <citation type="journal article" date="2019" name="Int. J. Syst. Evol. Microbiol.">
        <title>The Global Catalogue of Microorganisms (GCM) 10K type strain sequencing project: providing services to taxonomists for standard genome sequencing and annotation.</title>
        <authorList>
            <consortium name="The Broad Institute Genomics Platform"/>
            <consortium name="The Broad Institute Genome Sequencing Center for Infectious Disease"/>
            <person name="Wu L."/>
            <person name="Ma J."/>
        </authorList>
    </citation>
    <scope>NUCLEOTIDE SEQUENCE [LARGE SCALE GENOMIC DNA]</scope>
    <source>
        <strain evidence="2">CCUG 60742</strain>
    </source>
</reference>
<protein>
    <recommendedName>
        <fullName evidence="3">Lipocalin-like domain-containing protein</fullName>
    </recommendedName>
</protein>
<keyword evidence="2" id="KW-1185">Reference proteome</keyword>
<name>A0ABW2ZIQ0_9SPHI</name>
<comment type="caution">
    <text evidence="1">The sequence shown here is derived from an EMBL/GenBank/DDBJ whole genome shotgun (WGS) entry which is preliminary data.</text>
</comment>
<accession>A0ABW2ZIQ0</accession>
<evidence type="ECO:0000313" key="1">
    <source>
        <dbReference type="EMBL" id="MFD0766095.1"/>
    </source>
</evidence>
<organism evidence="1 2">
    <name type="scientific">Mucilaginibacter lutimaris</name>
    <dbReference type="NCBI Taxonomy" id="931629"/>
    <lineage>
        <taxon>Bacteria</taxon>
        <taxon>Pseudomonadati</taxon>
        <taxon>Bacteroidota</taxon>
        <taxon>Sphingobacteriia</taxon>
        <taxon>Sphingobacteriales</taxon>
        <taxon>Sphingobacteriaceae</taxon>
        <taxon>Mucilaginibacter</taxon>
    </lineage>
</organism>
<proteinExistence type="predicted"/>
<gene>
    <name evidence="1" type="ORF">ACFQZI_14625</name>
</gene>
<evidence type="ECO:0008006" key="3">
    <source>
        <dbReference type="Google" id="ProtNLM"/>
    </source>
</evidence>